<evidence type="ECO:0000259" key="9">
    <source>
        <dbReference type="SMART" id="SM00977"/>
    </source>
</evidence>
<name>A0A239FVE2_9BURK</name>
<dbReference type="InterPro" id="IPR012796">
    <property type="entry name" value="Lysidine-tRNA-synth_C"/>
</dbReference>
<dbReference type="InterPro" id="IPR012795">
    <property type="entry name" value="tRNA_Ile_lys_synt_N"/>
</dbReference>
<organism evidence="10 11">
    <name type="scientific">Noviherbaspirillum humi</name>
    <dbReference type="NCBI Taxonomy" id="1688639"/>
    <lineage>
        <taxon>Bacteria</taxon>
        <taxon>Pseudomonadati</taxon>
        <taxon>Pseudomonadota</taxon>
        <taxon>Betaproteobacteria</taxon>
        <taxon>Burkholderiales</taxon>
        <taxon>Oxalobacteraceae</taxon>
        <taxon>Noviherbaspirillum</taxon>
    </lineage>
</organism>
<dbReference type="RefSeq" id="WP_245844851.1">
    <property type="nucleotide sequence ID" value="NZ_FZOT01000004.1"/>
</dbReference>
<comment type="subcellular location">
    <subcellularLocation>
        <location evidence="1 8">Cytoplasm</location>
    </subcellularLocation>
</comment>
<evidence type="ECO:0000256" key="8">
    <source>
        <dbReference type="HAMAP-Rule" id="MF_01161"/>
    </source>
</evidence>
<dbReference type="AlphaFoldDB" id="A0A239FVE2"/>
<evidence type="ECO:0000256" key="6">
    <source>
        <dbReference type="ARBA" id="ARBA00022840"/>
    </source>
</evidence>
<keyword evidence="6 8" id="KW-0067">ATP-binding</keyword>
<dbReference type="InterPro" id="IPR012094">
    <property type="entry name" value="tRNA_Ile_lys_synt"/>
</dbReference>
<dbReference type="Gene3D" id="3.40.50.620">
    <property type="entry name" value="HUPs"/>
    <property type="match status" value="1"/>
</dbReference>
<evidence type="ECO:0000256" key="1">
    <source>
        <dbReference type="ARBA" id="ARBA00004496"/>
    </source>
</evidence>
<dbReference type="SUPFAM" id="SSF52402">
    <property type="entry name" value="Adenine nucleotide alpha hydrolases-like"/>
    <property type="match status" value="1"/>
</dbReference>
<evidence type="ECO:0000256" key="5">
    <source>
        <dbReference type="ARBA" id="ARBA00022741"/>
    </source>
</evidence>
<dbReference type="CDD" id="cd01992">
    <property type="entry name" value="TilS_N"/>
    <property type="match status" value="1"/>
</dbReference>
<comment type="domain">
    <text evidence="8">The N-terminal region contains the highly conserved SGGXDS motif, predicted to be a P-loop motif involved in ATP binding.</text>
</comment>
<evidence type="ECO:0000256" key="4">
    <source>
        <dbReference type="ARBA" id="ARBA00022694"/>
    </source>
</evidence>
<keyword evidence="4 8" id="KW-0819">tRNA processing</keyword>
<dbReference type="GO" id="GO:0006400">
    <property type="term" value="P:tRNA modification"/>
    <property type="evidence" value="ECO:0007669"/>
    <property type="project" value="UniProtKB-UniRule"/>
</dbReference>
<evidence type="ECO:0000313" key="10">
    <source>
        <dbReference type="EMBL" id="SNS59854.1"/>
    </source>
</evidence>
<dbReference type="InterPro" id="IPR015262">
    <property type="entry name" value="tRNA_Ile_lys_synt_subst-bd"/>
</dbReference>
<dbReference type="PANTHER" id="PTHR43033:SF1">
    <property type="entry name" value="TRNA(ILE)-LYSIDINE SYNTHASE-RELATED"/>
    <property type="match status" value="1"/>
</dbReference>
<dbReference type="SUPFAM" id="SSF56037">
    <property type="entry name" value="PheT/TilS domain"/>
    <property type="match status" value="1"/>
</dbReference>
<dbReference type="PANTHER" id="PTHR43033">
    <property type="entry name" value="TRNA(ILE)-LYSIDINE SYNTHASE-RELATED"/>
    <property type="match status" value="1"/>
</dbReference>
<dbReference type="EMBL" id="FZOT01000004">
    <property type="protein sequence ID" value="SNS59854.1"/>
    <property type="molecule type" value="Genomic_DNA"/>
</dbReference>
<keyword evidence="3 8" id="KW-0436">Ligase</keyword>
<dbReference type="Pfam" id="PF09179">
    <property type="entry name" value="TilS"/>
    <property type="match status" value="1"/>
</dbReference>
<comment type="catalytic activity">
    <reaction evidence="7 8">
        <text>cytidine(34) in tRNA(Ile2) + L-lysine + ATP = lysidine(34) in tRNA(Ile2) + AMP + diphosphate + H(+)</text>
        <dbReference type="Rhea" id="RHEA:43744"/>
        <dbReference type="Rhea" id="RHEA-COMP:10625"/>
        <dbReference type="Rhea" id="RHEA-COMP:10670"/>
        <dbReference type="ChEBI" id="CHEBI:15378"/>
        <dbReference type="ChEBI" id="CHEBI:30616"/>
        <dbReference type="ChEBI" id="CHEBI:32551"/>
        <dbReference type="ChEBI" id="CHEBI:33019"/>
        <dbReference type="ChEBI" id="CHEBI:82748"/>
        <dbReference type="ChEBI" id="CHEBI:83665"/>
        <dbReference type="ChEBI" id="CHEBI:456215"/>
        <dbReference type="EC" id="6.3.4.19"/>
    </reaction>
</comment>
<dbReference type="HAMAP" id="MF_01161">
    <property type="entry name" value="tRNA_Ile_lys_synt"/>
    <property type="match status" value="1"/>
</dbReference>
<accession>A0A239FVE2</accession>
<reference evidence="10 11" key="1">
    <citation type="submission" date="2017-06" db="EMBL/GenBank/DDBJ databases">
        <authorList>
            <person name="Kim H.J."/>
            <person name="Triplett B.A."/>
        </authorList>
    </citation>
    <scope>NUCLEOTIDE SEQUENCE [LARGE SCALE GENOMIC DNA]</scope>
    <source>
        <strain evidence="10 11">U15</strain>
    </source>
</reference>
<evidence type="ECO:0000256" key="2">
    <source>
        <dbReference type="ARBA" id="ARBA00022490"/>
    </source>
</evidence>
<dbReference type="Pfam" id="PF11734">
    <property type="entry name" value="TilS_C"/>
    <property type="match status" value="1"/>
</dbReference>
<dbReference type="GO" id="GO:0005737">
    <property type="term" value="C:cytoplasm"/>
    <property type="evidence" value="ECO:0007669"/>
    <property type="project" value="UniProtKB-SubCell"/>
</dbReference>
<dbReference type="EC" id="6.3.4.19" evidence="8"/>
<dbReference type="SMART" id="SM00977">
    <property type="entry name" value="TilS_C"/>
    <property type="match status" value="1"/>
</dbReference>
<comment type="similarity">
    <text evidence="8">Belongs to the tRNA(Ile)-lysidine synthase family.</text>
</comment>
<protein>
    <recommendedName>
        <fullName evidence="8">tRNA(Ile)-lysidine synthase</fullName>
        <ecNumber evidence="8">6.3.4.19</ecNumber>
    </recommendedName>
    <alternativeName>
        <fullName evidence="8">tRNA(Ile)-2-lysyl-cytidine synthase</fullName>
    </alternativeName>
    <alternativeName>
        <fullName evidence="8">tRNA(Ile)-lysidine synthetase</fullName>
    </alternativeName>
</protein>
<dbReference type="InterPro" id="IPR011063">
    <property type="entry name" value="TilS/TtcA_N"/>
</dbReference>
<dbReference type="SUPFAM" id="SSF82829">
    <property type="entry name" value="MesJ substrate recognition domain-like"/>
    <property type="match status" value="1"/>
</dbReference>
<dbReference type="GO" id="GO:0005524">
    <property type="term" value="F:ATP binding"/>
    <property type="evidence" value="ECO:0007669"/>
    <property type="project" value="UniProtKB-UniRule"/>
</dbReference>
<dbReference type="Proteomes" id="UP000198284">
    <property type="component" value="Unassembled WGS sequence"/>
</dbReference>
<gene>
    <name evidence="8" type="primary">tilS</name>
    <name evidence="10" type="ORF">SAMN06265795_10478</name>
</gene>
<keyword evidence="2 8" id="KW-0963">Cytoplasm</keyword>
<evidence type="ECO:0000256" key="3">
    <source>
        <dbReference type="ARBA" id="ARBA00022598"/>
    </source>
</evidence>
<evidence type="ECO:0000313" key="11">
    <source>
        <dbReference type="Proteomes" id="UP000198284"/>
    </source>
</evidence>
<feature type="domain" description="Lysidine-tRNA(Ile) synthetase C-terminal" evidence="9">
    <location>
        <begin position="398"/>
        <end position="469"/>
    </location>
</feature>
<comment type="function">
    <text evidence="8">Ligates lysine onto the cytidine present at position 34 of the AUA codon-specific tRNA(Ile) that contains the anticodon CAU, in an ATP-dependent manner. Cytidine is converted to lysidine, thus changing the amino acid specificity of the tRNA from methionine to isoleucine.</text>
</comment>
<dbReference type="Pfam" id="PF01171">
    <property type="entry name" value="ATP_bind_3"/>
    <property type="match status" value="1"/>
</dbReference>
<sequence>MAAKDQNTLTDIFERALGDILARVCLDAPPASASTEPDLSGAGAPKVAIAYSGGLDSSVLLHLAADASRRLGITLRALHVHHGLSANANQWSEHCRRECSALGIDFDMRRVAVDGGAGGVEEGAREARYAALGAMCRQHGVRLLLTAHHQDDQAETVLLQLLRGSGVAGLSGMDRMNQAPGLLGDSHLWMARPLLHVDRATLESWAGEHGLAWVEDESNTDASYARNALRHHVAPALRQHFPGFEKRLVRAAEHAQAAHTLMQEVAAADLQACSDAIGLDLMKLSALGEARANNLLRHWMGRHGMRMPSTAWLDQMRLQLLQAKEDARVCITHRDGLIRRFRGHAQIEPRTASAEQATRLDFRWNGEAALPCPAFGGKLMLAEAAQGIDPAWLRGQSLSLRSRSGGERLKLAPNRPNRSLKQHFQALGIPYWQRDKLPLLYAGERLIYAAGIGMDAHCPRSDAGIVFDWLPDSESFT</sequence>
<evidence type="ECO:0000256" key="7">
    <source>
        <dbReference type="ARBA" id="ARBA00048539"/>
    </source>
</evidence>
<feature type="binding site" evidence="8">
    <location>
        <begin position="52"/>
        <end position="57"/>
    </location>
    <ligand>
        <name>ATP</name>
        <dbReference type="ChEBI" id="CHEBI:30616"/>
    </ligand>
</feature>
<keyword evidence="5 8" id="KW-0547">Nucleotide-binding</keyword>
<keyword evidence="11" id="KW-1185">Reference proteome</keyword>
<dbReference type="NCBIfam" id="TIGR02432">
    <property type="entry name" value="lysidine_TilS_N"/>
    <property type="match status" value="1"/>
</dbReference>
<dbReference type="GO" id="GO:0032267">
    <property type="term" value="F:tRNA(Ile)-lysidine synthase activity"/>
    <property type="evidence" value="ECO:0007669"/>
    <property type="project" value="UniProtKB-EC"/>
</dbReference>
<dbReference type="Gene3D" id="1.20.59.20">
    <property type="match status" value="1"/>
</dbReference>
<dbReference type="InterPro" id="IPR014729">
    <property type="entry name" value="Rossmann-like_a/b/a_fold"/>
</dbReference>
<proteinExistence type="inferred from homology"/>
<dbReference type="NCBIfam" id="TIGR02433">
    <property type="entry name" value="lysidine_TilS_C"/>
    <property type="match status" value="1"/>
</dbReference>